<proteinExistence type="inferred from homology"/>
<dbReference type="PANTHER" id="PTHR14084">
    <property type="entry name" value="KYNURENINASE"/>
    <property type="match status" value="1"/>
</dbReference>
<dbReference type="UniPathway" id="UPA00334">
    <property type="reaction ID" value="UER00455"/>
</dbReference>
<comment type="similarity">
    <text evidence="4">Belongs to the kynureninase family.</text>
</comment>
<sequence>MTSTSDHTATAASLLDESDPLRRYRDYFLDSTEDRIVAYLDGNSLGRPLAATKGRMADFIDNEWGARLIRSWDERWMDEPTQVGDKLADAVLGAAPGQTVVGDSTSVLLYKLIRAALDGSMPSGRDEIVLDRDNFPTDRFIVEGIAAERGATIRWIEPDAASGVRPEDLLGLLGPRTAVVVLSHVAYRSGFLADAPTITKLVQGAGALMLWDVCHSVGSVPMHLDDWGVDIAVGCTYKYLNGGPGAPAFAYVRSELQDRLQQPIWGWMGASQPFGMSPNYEPAAGIRRFITGTPPVLAMQPLKHMLELIAEAGMLAIRAKSVALTAHAVTLADQWLAPLGAEMVSPRDPAERGSHITINHPKFAEVTARLWDVGVIPDFRPPHGLRIGLSPLSTSFSELEAGMSAIRDVLTEAL</sequence>
<dbReference type="RefSeq" id="WP_074710930.1">
    <property type="nucleotide sequence ID" value="NZ_FNTV01000001.1"/>
</dbReference>
<evidence type="ECO:0000256" key="4">
    <source>
        <dbReference type="PIRNR" id="PIRNR038800"/>
    </source>
</evidence>
<accession>A0A1H5HZJ7</accession>
<dbReference type="GO" id="GO:0097053">
    <property type="term" value="P:L-kynurenine catabolic process"/>
    <property type="evidence" value="ECO:0007669"/>
    <property type="project" value="UniProtKB-UniPathway"/>
</dbReference>
<dbReference type="GO" id="GO:0030429">
    <property type="term" value="F:kynureninase activity"/>
    <property type="evidence" value="ECO:0007669"/>
    <property type="project" value="UniProtKB-EC"/>
</dbReference>
<dbReference type="Gene3D" id="3.40.640.10">
    <property type="entry name" value="Type I PLP-dependent aspartate aminotransferase-like (Major domain)"/>
    <property type="match status" value="1"/>
</dbReference>
<dbReference type="Pfam" id="PF22580">
    <property type="entry name" value="KYNU_C"/>
    <property type="match status" value="1"/>
</dbReference>
<dbReference type="InterPro" id="IPR015421">
    <property type="entry name" value="PyrdxlP-dep_Trfase_major"/>
</dbReference>
<dbReference type="EMBL" id="FNTV01000001">
    <property type="protein sequence ID" value="SEE33367.1"/>
    <property type="molecule type" value="Genomic_DNA"/>
</dbReference>
<dbReference type="SMR" id="A0A1H5HZJ7"/>
<keyword evidence="2 4" id="KW-0378">Hydrolase</keyword>
<dbReference type="PIRSF" id="PIRSF038800">
    <property type="entry name" value="KYNU"/>
    <property type="match status" value="1"/>
</dbReference>
<dbReference type="GO" id="GO:0005737">
    <property type="term" value="C:cytoplasm"/>
    <property type="evidence" value="ECO:0007669"/>
    <property type="project" value="InterPro"/>
</dbReference>
<comment type="subunit">
    <text evidence="4">Homodimer.</text>
</comment>
<comment type="catalytic activity">
    <reaction evidence="4">
        <text>3-hydroxy-L-kynurenine + H2O = 3-hydroxyanthranilate + L-alanine + H(+)</text>
        <dbReference type="Rhea" id="RHEA:25143"/>
        <dbReference type="ChEBI" id="CHEBI:15377"/>
        <dbReference type="ChEBI" id="CHEBI:15378"/>
        <dbReference type="ChEBI" id="CHEBI:36559"/>
        <dbReference type="ChEBI" id="CHEBI:57972"/>
        <dbReference type="ChEBI" id="CHEBI:58125"/>
        <dbReference type="EC" id="3.7.1.3"/>
    </reaction>
</comment>
<dbReference type="InterPro" id="IPR015422">
    <property type="entry name" value="PyrdxlP-dep_Trfase_small"/>
</dbReference>
<dbReference type="AlphaFoldDB" id="A0A1H5HZJ7"/>
<comment type="cofactor">
    <cofactor evidence="4">
        <name>pyridoxal 5'-phosphate</name>
        <dbReference type="ChEBI" id="CHEBI:597326"/>
    </cofactor>
</comment>
<comment type="function">
    <text evidence="4">Catalyzes the cleavage of L-kynurenine (L-Kyn) and L-3-hydroxykynurenine (L-3OHKyn) into anthranilic acid (AA) and 3-hydroxyanthranilic acid (3-OHAA), respectively.</text>
</comment>
<dbReference type="Gene3D" id="3.90.1150.10">
    <property type="entry name" value="Aspartate Aminotransferase, domain 1"/>
    <property type="match status" value="1"/>
</dbReference>
<dbReference type="InterPro" id="IPR010111">
    <property type="entry name" value="Kynureninase"/>
</dbReference>
<evidence type="ECO:0000256" key="2">
    <source>
        <dbReference type="ARBA" id="ARBA00022801"/>
    </source>
</evidence>
<dbReference type="GO" id="GO:0043420">
    <property type="term" value="P:anthranilate metabolic process"/>
    <property type="evidence" value="ECO:0007669"/>
    <property type="project" value="TreeGrafter"/>
</dbReference>
<protein>
    <recommendedName>
        <fullName evidence="4">Kynureninase</fullName>
        <ecNumber evidence="4">3.7.1.3</ecNumber>
    </recommendedName>
</protein>
<dbReference type="EC" id="3.7.1.3" evidence="4"/>
<reference evidence="5 6" key="1">
    <citation type="submission" date="2016-10" db="EMBL/GenBank/DDBJ databases">
        <authorList>
            <person name="de Groot N.N."/>
        </authorList>
    </citation>
    <scope>NUCLEOTIDE SEQUENCE [LARGE SCALE GENOMIC DNA]</scope>
    <source>
        <strain evidence="5 6">DSM 22274</strain>
    </source>
</reference>
<name>A0A1H5HZJ7_9MICC</name>
<evidence type="ECO:0000256" key="3">
    <source>
        <dbReference type="ARBA" id="ARBA00022898"/>
    </source>
</evidence>
<dbReference type="UniPathway" id="UPA00253">
    <property type="reaction ID" value="UER00329"/>
</dbReference>
<evidence type="ECO:0000313" key="6">
    <source>
        <dbReference type="Proteomes" id="UP000182725"/>
    </source>
</evidence>
<comment type="catalytic activity">
    <reaction evidence="4">
        <text>L-kynurenine + H2O = anthranilate + L-alanine + H(+)</text>
        <dbReference type="Rhea" id="RHEA:16813"/>
        <dbReference type="ChEBI" id="CHEBI:15377"/>
        <dbReference type="ChEBI" id="CHEBI:15378"/>
        <dbReference type="ChEBI" id="CHEBI:16567"/>
        <dbReference type="ChEBI" id="CHEBI:57959"/>
        <dbReference type="ChEBI" id="CHEBI:57972"/>
        <dbReference type="EC" id="3.7.1.3"/>
    </reaction>
</comment>
<dbReference type="GO" id="GO:0009435">
    <property type="term" value="P:NAD+ biosynthetic process"/>
    <property type="evidence" value="ECO:0007669"/>
    <property type="project" value="UniProtKB-UniPathway"/>
</dbReference>
<dbReference type="InterPro" id="IPR015424">
    <property type="entry name" value="PyrdxlP-dep_Trfase"/>
</dbReference>
<dbReference type="PANTHER" id="PTHR14084:SF0">
    <property type="entry name" value="KYNURENINASE"/>
    <property type="match status" value="1"/>
</dbReference>
<gene>
    <name evidence="5" type="ORF">SAMN04489740_1153</name>
</gene>
<organism evidence="5 6">
    <name type="scientific">Arthrobacter alpinus</name>
    <dbReference type="NCBI Taxonomy" id="656366"/>
    <lineage>
        <taxon>Bacteria</taxon>
        <taxon>Bacillati</taxon>
        <taxon>Actinomycetota</taxon>
        <taxon>Actinomycetes</taxon>
        <taxon>Micrococcales</taxon>
        <taxon>Micrococcaceae</taxon>
        <taxon>Arthrobacter</taxon>
    </lineage>
</organism>
<dbReference type="SUPFAM" id="SSF53383">
    <property type="entry name" value="PLP-dependent transferases"/>
    <property type="match status" value="1"/>
</dbReference>
<keyword evidence="1 4" id="KW-0662">Pyridine nucleotide biosynthesis</keyword>
<dbReference type="Proteomes" id="UP000182725">
    <property type="component" value="Unassembled WGS sequence"/>
</dbReference>
<comment type="pathway">
    <text evidence="4">Cofactor biosynthesis; NAD(+) biosynthesis; quinolinate from L-kynurenine: step 2/3.</text>
</comment>
<dbReference type="GO" id="GO:0030170">
    <property type="term" value="F:pyridoxal phosphate binding"/>
    <property type="evidence" value="ECO:0007669"/>
    <property type="project" value="InterPro"/>
</dbReference>
<evidence type="ECO:0000313" key="5">
    <source>
        <dbReference type="EMBL" id="SEE33367.1"/>
    </source>
</evidence>
<evidence type="ECO:0000256" key="1">
    <source>
        <dbReference type="ARBA" id="ARBA00022642"/>
    </source>
</evidence>
<keyword evidence="3 4" id="KW-0663">Pyridoxal phosphate</keyword>
<comment type="pathway">
    <text evidence="4">Amino-acid degradation; L-kynurenine degradation; L-alanine and anthranilate from L-kynurenine: step 1/1.</text>
</comment>
<dbReference type="GO" id="GO:0019441">
    <property type="term" value="P:L-tryptophan catabolic process to kynurenine"/>
    <property type="evidence" value="ECO:0007669"/>
    <property type="project" value="TreeGrafter"/>
</dbReference>